<feature type="site" description="Positions MEP for the nucleophilic attack" evidence="7">
    <location>
        <position position="161"/>
    </location>
</feature>
<dbReference type="PANTHER" id="PTHR32125:SF4">
    <property type="entry name" value="2-C-METHYL-D-ERYTHRITOL 4-PHOSPHATE CYTIDYLYLTRANSFERASE, CHLOROPLASTIC"/>
    <property type="match status" value="1"/>
</dbReference>
<evidence type="ECO:0000256" key="8">
    <source>
        <dbReference type="SAM" id="MobiDB-lite"/>
    </source>
</evidence>
<gene>
    <name evidence="7" type="primary">ispD</name>
    <name evidence="9" type="ORF">E7Y31_00195</name>
</gene>
<comment type="caution">
    <text evidence="9">The sequence shown here is derived from an EMBL/GenBank/DDBJ whole genome shotgun (WGS) entry which is preliminary data.</text>
</comment>
<dbReference type="UniPathway" id="UPA00056">
    <property type="reaction ID" value="UER00093"/>
</dbReference>
<evidence type="ECO:0000256" key="2">
    <source>
        <dbReference type="ARBA" id="ARBA00004787"/>
    </source>
</evidence>
<comment type="function">
    <text evidence="7">Catalyzes the formation of 4-diphosphocytidyl-2-C-methyl-D-erythritol from CTP and 2-C-methyl-D-erythritol 4-phosphate (MEP).</text>
</comment>
<keyword evidence="10" id="KW-1185">Reference proteome</keyword>
<sequence length="264" mass="26918">MGEGLQPRAVGPRIAAIVPAAGRGERLGGGTPKALRALGGRPMLVRSIEALRRAESVTQIVVAAPPTLVEVVAQLLGRDVRVIAGGAERVDSVRRALRAVDDDISVVLVHDAARPLTPSSLVDAVAAAVLAGHPAVIPVLGLTDTVKEVGPDGRVIRTPPRDGLRAVQTPQGFRRDVLAAAYALKDIPVTDDAGLAEALGVPVMTVPGAQEAFKVTQPHDLVLAEALLARCAPGDAPAGADSRGGTDSHGGLDVRGGSDVRSPG</sequence>
<dbReference type="PROSITE" id="PS01295">
    <property type="entry name" value="ISPD"/>
    <property type="match status" value="1"/>
</dbReference>
<keyword evidence="4 7" id="KW-0808">Transferase</keyword>
<dbReference type="GO" id="GO:0050518">
    <property type="term" value="F:2-C-methyl-D-erythritol 4-phosphate cytidylyltransferase activity"/>
    <property type="evidence" value="ECO:0007669"/>
    <property type="project" value="UniProtKB-UniRule"/>
</dbReference>
<dbReference type="Pfam" id="PF01128">
    <property type="entry name" value="IspD"/>
    <property type="match status" value="1"/>
</dbReference>
<organism evidence="9 10">
    <name type="scientific">Candidatus Frankia alpina</name>
    <dbReference type="NCBI Taxonomy" id="2699483"/>
    <lineage>
        <taxon>Bacteria</taxon>
        <taxon>Bacillati</taxon>
        <taxon>Actinomycetota</taxon>
        <taxon>Actinomycetes</taxon>
        <taxon>Frankiales</taxon>
        <taxon>Frankiaceae</taxon>
        <taxon>Frankia</taxon>
    </lineage>
</organism>
<keyword evidence="5 7" id="KW-0548">Nucleotidyltransferase</keyword>
<dbReference type="OrthoDB" id="9802561at2"/>
<comment type="similarity">
    <text evidence="3 7">Belongs to the IspD/TarI cytidylyltransferase family. IspD subfamily.</text>
</comment>
<dbReference type="HAMAP" id="MF_00108">
    <property type="entry name" value="IspD"/>
    <property type="match status" value="1"/>
</dbReference>
<dbReference type="Proteomes" id="UP000305282">
    <property type="component" value="Unassembled WGS sequence"/>
</dbReference>
<dbReference type="CDD" id="cd02516">
    <property type="entry name" value="CDP-ME_synthetase"/>
    <property type="match status" value="1"/>
</dbReference>
<protein>
    <recommendedName>
        <fullName evidence="7">2-C-methyl-D-erythritol 4-phosphate cytidylyltransferase</fullName>
        <ecNumber evidence="7">2.7.7.60</ecNumber>
    </recommendedName>
    <alternativeName>
        <fullName evidence="7">4-diphosphocytidyl-2C-methyl-D-erythritol synthase</fullName>
    </alternativeName>
    <alternativeName>
        <fullName evidence="7">MEP cytidylyltransferase</fullName>
        <shortName evidence="7">MCT</shortName>
    </alternativeName>
</protein>
<keyword evidence="6 7" id="KW-0414">Isoprene biosynthesis</keyword>
<dbReference type="InterPro" id="IPR018294">
    <property type="entry name" value="ISPD_synthase_CS"/>
</dbReference>
<dbReference type="InterPro" id="IPR001228">
    <property type="entry name" value="IspD"/>
</dbReference>
<proteinExistence type="inferred from homology"/>
<evidence type="ECO:0000256" key="4">
    <source>
        <dbReference type="ARBA" id="ARBA00022679"/>
    </source>
</evidence>
<comment type="catalytic activity">
    <reaction evidence="1 7">
        <text>2-C-methyl-D-erythritol 4-phosphate + CTP + H(+) = 4-CDP-2-C-methyl-D-erythritol + diphosphate</text>
        <dbReference type="Rhea" id="RHEA:13429"/>
        <dbReference type="ChEBI" id="CHEBI:15378"/>
        <dbReference type="ChEBI" id="CHEBI:33019"/>
        <dbReference type="ChEBI" id="CHEBI:37563"/>
        <dbReference type="ChEBI" id="CHEBI:57823"/>
        <dbReference type="ChEBI" id="CHEBI:58262"/>
        <dbReference type="EC" id="2.7.7.60"/>
    </reaction>
</comment>
<feature type="site" description="Transition state stabilizer" evidence="7">
    <location>
        <position position="33"/>
    </location>
</feature>
<dbReference type="InterPro" id="IPR050088">
    <property type="entry name" value="IspD/TarI_cytidylyltransf_bact"/>
</dbReference>
<dbReference type="SUPFAM" id="SSF53448">
    <property type="entry name" value="Nucleotide-diphospho-sugar transferases"/>
    <property type="match status" value="1"/>
</dbReference>
<comment type="pathway">
    <text evidence="2 7">Isoprenoid biosynthesis; isopentenyl diphosphate biosynthesis via DXP pathway; isopentenyl diphosphate from 1-deoxy-D-xylulose 5-phosphate: step 2/6.</text>
</comment>
<feature type="compositionally biased region" description="Basic and acidic residues" evidence="8">
    <location>
        <begin position="244"/>
        <end position="258"/>
    </location>
</feature>
<evidence type="ECO:0000313" key="10">
    <source>
        <dbReference type="Proteomes" id="UP000305282"/>
    </source>
</evidence>
<dbReference type="EC" id="2.7.7.60" evidence="7"/>
<dbReference type="RefSeq" id="WP_136446337.1">
    <property type="nucleotide sequence ID" value="NZ_SSXH01000002.1"/>
</dbReference>
<evidence type="ECO:0000256" key="3">
    <source>
        <dbReference type="ARBA" id="ARBA00009789"/>
    </source>
</evidence>
<dbReference type="GO" id="GO:0019288">
    <property type="term" value="P:isopentenyl diphosphate biosynthetic process, methylerythritol 4-phosphate pathway"/>
    <property type="evidence" value="ECO:0007669"/>
    <property type="project" value="UniProtKB-UniRule"/>
</dbReference>
<dbReference type="InterPro" id="IPR029044">
    <property type="entry name" value="Nucleotide-diphossugar_trans"/>
</dbReference>
<feature type="region of interest" description="Disordered" evidence="8">
    <location>
        <begin position="235"/>
        <end position="264"/>
    </location>
</feature>
<evidence type="ECO:0000256" key="1">
    <source>
        <dbReference type="ARBA" id="ARBA00001282"/>
    </source>
</evidence>
<feature type="site" description="Transition state stabilizer" evidence="7">
    <location>
        <position position="26"/>
    </location>
</feature>
<dbReference type="FunFam" id="3.90.550.10:FF:000003">
    <property type="entry name" value="2-C-methyl-D-erythritol 4-phosphate cytidylyltransferase"/>
    <property type="match status" value="1"/>
</dbReference>
<dbReference type="EMBL" id="SSXH01000002">
    <property type="protein sequence ID" value="THJ76346.1"/>
    <property type="molecule type" value="Genomic_DNA"/>
</dbReference>
<evidence type="ECO:0000256" key="7">
    <source>
        <dbReference type="HAMAP-Rule" id="MF_00108"/>
    </source>
</evidence>
<evidence type="ECO:0000256" key="5">
    <source>
        <dbReference type="ARBA" id="ARBA00022695"/>
    </source>
</evidence>
<dbReference type="NCBIfam" id="TIGR00453">
    <property type="entry name" value="ispD"/>
    <property type="match status" value="1"/>
</dbReference>
<accession>A0A4S5EV03</accession>
<dbReference type="AlphaFoldDB" id="A0A4S5EV03"/>
<name>A0A4S5EV03_9ACTN</name>
<dbReference type="InterPro" id="IPR034683">
    <property type="entry name" value="IspD/TarI"/>
</dbReference>
<evidence type="ECO:0000256" key="6">
    <source>
        <dbReference type="ARBA" id="ARBA00023229"/>
    </source>
</evidence>
<feature type="site" description="Positions MEP for the nucleophilic attack" evidence="7">
    <location>
        <position position="214"/>
    </location>
</feature>
<reference evidence="9 10" key="1">
    <citation type="submission" date="2019-04" db="EMBL/GenBank/DDBJ databases">
        <title>Draft genome sequences for three unisolated Alnus-infective Frankia Sp+ strains, AgTrS, AiOr and AvVan, the first sequenced Frankia strains able to sporulate in-planta.</title>
        <authorList>
            <person name="Bethencourt L."/>
            <person name="Vautrin F."/>
            <person name="Taib N."/>
            <person name="Dubost A."/>
            <person name="Castro-Garcia L."/>
            <person name="Imbaud O."/>
            <person name="Abrouk D."/>
            <person name="Fournier P."/>
            <person name="Briolay J."/>
            <person name="Nguyen A."/>
            <person name="Normand P."/>
            <person name="Fernandez M.P."/>
            <person name="Brochier-Armanet C."/>
            <person name="Herrera-Belaroussi A."/>
        </authorList>
    </citation>
    <scope>NUCLEOTIDE SEQUENCE [LARGE SCALE GENOMIC DNA]</scope>
    <source>
        <strain evidence="9 10">AvVan</strain>
    </source>
</reference>
<evidence type="ECO:0000313" key="9">
    <source>
        <dbReference type="EMBL" id="THJ76346.1"/>
    </source>
</evidence>
<dbReference type="PANTHER" id="PTHR32125">
    <property type="entry name" value="2-C-METHYL-D-ERYTHRITOL 4-PHOSPHATE CYTIDYLYLTRANSFERASE, CHLOROPLASTIC"/>
    <property type="match status" value="1"/>
</dbReference>
<dbReference type="Gene3D" id="3.90.550.10">
    <property type="entry name" value="Spore Coat Polysaccharide Biosynthesis Protein SpsA, Chain A"/>
    <property type="match status" value="1"/>
</dbReference>